<dbReference type="EMBL" id="RQHV01000061">
    <property type="protein sequence ID" value="TGN08397.1"/>
    <property type="molecule type" value="Genomic_DNA"/>
</dbReference>
<dbReference type="SUPFAM" id="SSF53335">
    <property type="entry name" value="S-adenosyl-L-methionine-dependent methyltransferases"/>
    <property type="match status" value="1"/>
</dbReference>
<evidence type="ECO:0000256" key="6">
    <source>
        <dbReference type="ARBA" id="ARBA00022691"/>
    </source>
</evidence>
<dbReference type="InterPro" id="IPR041532">
    <property type="entry name" value="RlmI-like_PUA"/>
</dbReference>
<comment type="caution">
    <text evidence="10">The sequence shown here is derived from an EMBL/GenBank/DDBJ whole genome shotgun (WGS) entry which is preliminary data.</text>
</comment>
<gene>
    <name evidence="10" type="ORF">EHS11_15990</name>
</gene>
<dbReference type="InterPro" id="IPR015947">
    <property type="entry name" value="PUA-like_sf"/>
</dbReference>
<keyword evidence="3" id="KW-0698">rRNA processing</keyword>
<dbReference type="AlphaFoldDB" id="A0A4R9LNT2"/>
<keyword evidence="5 10" id="KW-0808">Transferase</keyword>
<dbReference type="InterPro" id="IPR036974">
    <property type="entry name" value="PUA_sf"/>
</dbReference>
<protein>
    <submittedName>
        <fullName evidence="10">Class I SAM-dependent rRNA methyltransferase</fullName>
    </submittedName>
</protein>
<dbReference type="Proteomes" id="UP000298264">
    <property type="component" value="Unassembled WGS sequence"/>
</dbReference>
<dbReference type="Pfam" id="PF10672">
    <property type="entry name" value="Methyltrans_SAM"/>
    <property type="match status" value="1"/>
</dbReference>
<accession>A0A4R9LNT2</accession>
<evidence type="ECO:0000256" key="1">
    <source>
        <dbReference type="ARBA" id="ARBA00004496"/>
    </source>
</evidence>
<dbReference type="GO" id="GO:0008168">
    <property type="term" value="F:methyltransferase activity"/>
    <property type="evidence" value="ECO:0007669"/>
    <property type="project" value="UniProtKB-KW"/>
</dbReference>
<dbReference type="PROSITE" id="PS50890">
    <property type="entry name" value="PUA"/>
    <property type="match status" value="1"/>
</dbReference>
<proteinExistence type="inferred from homology"/>
<dbReference type="PANTHER" id="PTHR42873:SF1">
    <property type="entry name" value="S-ADENOSYLMETHIONINE-DEPENDENT METHYLTRANSFERASE DOMAIN-CONTAINING PROTEIN"/>
    <property type="match status" value="1"/>
</dbReference>
<dbReference type="GO" id="GO:0006364">
    <property type="term" value="P:rRNA processing"/>
    <property type="evidence" value="ECO:0007669"/>
    <property type="project" value="UniProtKB-KW"/>
</dbReference>
<evidence type="ECO:0000256" key="7">
    <source>
        <dbReference type="ARBA" id="ARBA00022884"/>
    </source>
</evidence>
<keyword evidence="4 10" id="KW-0489">Methyltransferase</keyword>
<evidence type="ECO:0000313" key="10">
    <source>
        <dbReference type="EMBL" id="TGN08397.1"/>
    </source>
</evidence>
<dbReference type="RefSeq" id="WP_135765350.1">
    <property type="nucleotide sequence ID" value="NZ_RQHV01000061.1"/>
</dbReference>
<keyword evidence="7" id="KW-0694">RNA-binding</keyword>
<dbReference type="CDD" id="cd11572">
    <property type="entry name" value="RlmI_M_like"/>
    <property type="match status" value="1"/>
</dbReference>
<evidence type="ECO:0000256" key="8">
    <source>
        <dbReference type="ARBA" id="ARBA00038091"/>
    </source>
</evidence>
<dbReference type="OrthoDB" id="9805492at2"/>
<dbReference type="Gene3D" id="3.30.750.80">
    <property type="entry name" value="RNA methyltransferase domain (HRMD) like"/>
    <property type="match status" value="1"/>
</dbReference>
<evidence type="ECO:0000256" key="5">
    <source>
        <dbReference type="ARBA" id="ARBA00022679"/>
    </source>
</evidence>
<dbReference type="PANTHER" id="PTHR42873">
    <property type="entry name" value="RIBOSOMAL RNA LARGE SUBUNIT METHYLTRANSFERASE"/>
    <property type="match status" value="1"/>
</dbReference>
<evidence type="ECO:0000256" key="4">
    <source>
        <dbReference type="ARBA" id="ARBA00022603"/>
    </source>
</evidence>
<dbReference type="Pfam" id="PF17785">
    <property type="entry name" value="PUA_3"/>
    <property type="match status" value="1"/>
</dbReference>
<dbReference type="InterPro" id="IPR002478">
    <property type="entry name" value="PUA"/>
</dbReference>
<keyword evidence="6" id="KW-0949">S-adenosyl-L-methionine</keyword>
<reference evidence="10" key="1">
    <citation type="journal article" date="2019" name="PLoS Negl. Trop. Dis.">
        <title>Revisiting the worldwide diversity of Leptospira species in the environment.</title>
        <authorList>
            <person name="Vincent A.T."/>
            <person name="Schiettekatte O."/>
            <person name="Bourhy P."/>
            <person name="Veyrier F.J."/>
            <person name="Picardeau M."/>
        </authorList>
    </citation>
    <scope>NUCLEOTIDE SEQUENCE [LARGE SCALE GENOMIC DNA]</scope>
    <source>
        <strain evidence="10">201400974</strain>
    </source>
</reference>
<evidence type="ECO:0000259" key="9">
    <source>
        <dbReference type="SMART" id="SM00359"/>
    </source>
</evidence>
<evidence type="ECO:0000313" key="11">
    <source>
        <dbReference type="Proteomes" id="UP000298264"/>
    </source>
</evidence>
<dbReference type="GO" id="GO:0005737">
    <property type="term" value="C:cytoplasm"/>
    <property type="evidence" value="ECO:0007669"/>
    <property type="project" value="UniProtKB-SubCell"/>
</dbReference>
<dbReference type="GO" id="GO:0003723">
    <property type="term" value="F:RNA binding"/>
    <property type="evidence" value="ECO:0007669"/>
    <property type="project" value="UniProtKB-KW"/>
</dbReference>
<comment type="subcellular location">
    <subcellularLocation>
        <location evidence="1">Cytoplasm</location>
    </subcellularLocation>
</comment>
<feature type="domain" description="PUA" evidence="9">
    <location>
        <begin position="1"/>
        <end position="73"/>
    </location>
</feature>
<comment type="similarity">
    <text evidence="8">Belongs to the methyltransferase superfamily. RlmI family.</text>
</comment>
<keyword evidence="2" id="KW-0963">Cytoplasm</keyword>
<organism evidence="10 11">
    <name type="scientific">Leptospira ilyithenensis</name>
    <dbReference type="NCBI Taxonomy" id="2484901"/>
    <lineage>
        <taxon>Bacteria</taxon>
        <taxon>Pseudomonadati</taxon>
        <taxon>Spirochaetota</taxon>
        <taxon>Spirochaetia</taxon>
        <taxon>Leptospirales</taxon>
        <taxon>Leptospiraceae</taxon>
        <taxon>Leptospira</taxon>
    </lineage>
</organism>
<dbReference type="InterPro" id="IPR019614">
    <property type="entry name" value="SAM-dep_methyl-trfase"/>
</dbReference>
<dbReference type="Gene3D" id="3.40.50.150">
    <property type="entry name" value="Vaccinia Virus protein VP39"/>
    <property type="match status" value="1"/>
</dbReference>
<keyword evidence="11" id="KW-1185">Reference proteome</keyword>
<sequence>MSIRLKKDKEKAALNFHPWVFSGAIESVSKDTKPGQTVRVESFSGSFLGWGHYDLKSQIRIRLFSFTETLSDASPEFWKDRFEIIFRNKKDLIDSNKTNAFRFLNSEGDGCPGFIVDCYAATAVILFRTPGARLHKQTLFSFLKEKGFETILEKKEKSDHSDEMISEYLKGNAKTSEFLENGFKFTADLESGQKTGFFLDQKENRFLLGEYSKGKTVLNTFGYSGAFSVYALSNAASLVHTLDISKSAIELCEKNLALNFDSEILKKHESIIADSFEYLKTMDSDFYDLIILDPPAFTKSAATVPKATRGYKEINLKAISKIKKGGLIFTFSCSQHISPDLFQKIVFGAAKDAKRNVKVLYKMTQSPDHGFSIYHPEGEYLKGLVIQVD</sequence>
<dbReference type="CDD" id="cd02440">
    <property type="entry name" value="AdoMet_MTases"/>
    <property type="match status" value="1"/>
</dbReference>
<dbReference type="CDD" id="cd21153">
    <property type="entry name" value="PUA_RlmI"/>
    <property type="match status" value="1"/>
</dbReference>
<dbReference type="SUPFAM" id="SSF88697">
    <property type="entry name" value="PUA domain-like"/>
    <property type="match status" value="1"/>
</dbReference>
<evidence type="ECO:0000256" key="2">
    <source>
        <dbReference type="ARBA" id="ARBA00022490"/>
    </source>
</evidence>
<dbReference type="InterPro" id="IPR029063">
    <property type="entry name" value="SAM-dependent_MTases_sf"/>
</dbReference>
<evidence type="ECO:0000256" key="3">
    <source>
        <dbReference type="ARBA" id="ARBA00022552"/>
    </source>
</evidence>
<dbReference type="Gene3D" id="2.30.130.10">
    <property type="entry name" value="PUA domain"/>
    <property type="match status" value="1"/>
</dbReference>
<dbReference type="GO" id="GO:0032259">
    <property type="term" value="P:methylation"/>
    <property type="evidence" value="ECO:0007669"/>
    <property type="project" value="UniProtKB-KW"/>
</dbReference>
<name>A0A4R9LNT2_9LEPT</name>
<dbReference type="SMART" id="SM00359">
    <property type="entry name" value="PUA"/>
    <property type="match status" value="1"/>
</dbReference>